<reference evidence="6 7" key="1">
    <citation type="submission" date="2018-12" db="EMBL/GenBank/DDBJ databases">
        <authorList>
            <person name="Grouzdev D.S."/>
            <person name="Krutkina M.S."/>
        </authorList>
    </citation>
    <scope>NUCLEOTIDE SEQUENCE [LARGE SCALE GENOMIC DNA]</scope>
    <source>
        <strain evidence="6 7">RmlP026</strain>
    </source>
</reference>
<dbReference type="Proteomes" id="UP000290759">
    <property type="component" value="Unassembled WGS sequence"/>
</dbReference>
<evidence type="ECO:0000313" key="7">
    <source>
        <dbReference type="Proteomes" id="UP000290759"/>
    </source>
</evidence>
<accession>A0A4Q2U8T6</accession>
<comment type="caution">
    <text evidence="6">The sequence shown here is derived from an EMBL/GenBank/DDBJ whole genome shotgun (WGS) entry which is preliminary data.</text>
</comment>
<dbReference type="GO" id="GO:0032993">
    <property type="term" value="C:protein-DNA complex"/>
    <property type="evidence" value="ECO:0007669"/>
    <property type="project" value="TreeGrafter"/>
</dbReference>
<keyword evidence="7" id="KW-1185">Reference proteome</keyword>
<evidence type="ECO:0000313" key="6">
    <source>
        <dbReference type="EMBL" id="RYC31305.1"/>
    </source>
</evidence>
<evidence type="ECO:0000256" key="2">
    <source>
        <dbReference type="ARBA" id="ARBA00023015"/>
    </source>
</evidence>
<sequence length="100" mass="10972">MTLEQLRVFVAVAEREHLTDAARALHIAQSAVSASVAALEAEFAVALFDRVGRGLRLTPGGAVLLVEAQAVLRRVDQARERVRRFSLELARRRPADGEEP</sequence>
<evidence type="ECO:0000256" key="3">
    <source>
        <dbReference type="ARBA" id="ARBA00023125"/>
    </source>
</evidence>
<dbReference type="GO" id="GO:0003677">
    <property type="term" value="F:DNA binding"/>
    <property type="evidence" value="ECO:0007669"/>
    <property type="project" value="UniProtKB-KW"/>
</dbReference>
<reference evidence="6 7" key="2">
    <citation type="submission" date="2019-02" db="EMBL/GenBank/DDBJ databases">
        <title>'Lichenibacterium ramalinii' gen. nov. sp. nov., 'Lichenibacterium minor' gen. nov. sp. nov.</title>
        <authorList>
            <person name="Pankratov T."/>
        </authorList>
    </citation>
    <scope>NUCLEOTIDE SEQUENCE [LARGE SCALE GENOMIC DNA]</scope>
    <source>
        <strain evidence="6 7">RmlP026</strain>
    </source>
</reference>
<dbReference type="PROSITE" id="PS50931">
    <property type="entry name" value="HTH_LYSR"/>
    <property type="match status" value="1"/>
</dbReference>
<dbReference type="PANTHER" id="PTHR30346">
    <property type="entry name" value="TRANSCRIPTIONAL DUAL REGULATOR HCAR-RELATED"/>
    <property type="match status" value="1"/>
</dbReference>
<dbReference type="Gene3D" id="1.10.10.10">
    <property type="entry name" value="Winged helix-like DNA-binding domain superfamily/Winged helix DNA-binding domain"/>
    <property type="match status" value="1"/>
</dbReference>
<dbReference type="SUPFAM" id="SSF46785">
    <property type="entry name" value="Winged helix' DNA-binding domain"/>
    <property type="match status" value="1"/>
</dbReference>
<protein>
    <submittedName>
        <fullName evidence="6">LysR family transcriptional regulator</fullName>
    </submittedName>
</protein>
<dbReference type="FunFam" id="1.10.10.10:FF:000001">
    <property type="entry name" value="LysR family transcriptional regulator"/>
    <property type="match status" value="1"/>
</dbReference>
<keyword evidence="2" id="KW-0805">Transcription regulation</keyword>
<keyword evidence="3" id="KW-0238">DNA-binding</keyword>
<dbReference type="PANTHER" id="PTHR30346:SF28">
    <property type="entry name" value="HTH-TYPE TRANSCRIPTIONAL REGULATOR CYNR"/>
    <property type="match status" value="1"/>
</dbReference>
<organism evidence="6 7">
    <name type="scientific">Lichenibacterium minor</name>
    <dbReference type="NCBI Taxonomy" id="2316528"/>
    <lineage>
        <taxon>Bacteria</taxon>
        <taxon>Pseudomonadati</taxon>
        <taxon>Pseudomonadota</taxon>
        <taxon>Alphaproteobacteria</taxon>
        <taxon>Hyphomicrobiales</taxon>
        <taxon>Lichenihabitantaceae</taxon>
        <taxon>Lichenibacterium</taxon>
    </lineage>
</organism>
<name>A0A4Q2U8T6_9HYPH</name>
<dbReference type="GO" id="GO:0003700">
    <property type="term" value="F:DNA-binding transcription factor activity"/>
    <property type="evidence" value="ECO:0007669"/>
    <property type="project" value="InterPro"/>
</dbReference>
<dbReference type="AlphaFoldDB" id="A0A4Q2U8T6"/>
<dbReference type="PRINTS" id="PR00039">
    <property type="entry name" value="HTHLYSR"/>
</dbReference>
<evidence type="ECO:0000256" key="1">
    <source>
        <dbReference type="ARBA" id="ARBA00009437"/>
    </source>
</evidence>
<dbReference type="InterPro" id="IPR000847">
    <property type="entry name" value="LysR_HTH_N"/>
</dbReference>
<evidence type="ECO:0000259" key="5">
    <source>
        <dbReference type="PROSITE" id="PS50931"/>
    </source>
</evidence>
<keyword evidence="4" id="KW-0804">Transcription</keyword>
<gene>
    <name evidence="6" type="ORF">D3273_14405</name>
</gene>
<feature type="domain" description="HTH lysR-type" evidence="5">
    <location>
        <begin position="1"/>
        <end position="58"/>
    </location>
</feature>
<evidence type="ECO:0000256" key="4">
    <source>
        <dbReference type="ARBA" id="ARBA00023163"/>
    </source>
</evidence>
<proteinExistence type="inferred from homology"/>
<dbReference type="EMBL" id="QYBB01000015">
    <property type="protein sequence ID" value="RYC31305.1"/>
    <property type="molecule type" value="Genomic_DNA"/>
</dbReference>
<dbReference type="Pfam" id="PF00126">
    <property type="entry name" value="HTH_1"/>
    <property type="match status" value="1"/>
</dbReference>
<dbReference type="InterPro" id="IPR036388">
    <property type="entry name" value="WH-like_DNA-bd_sf"/>
</dbReference>
<comment type="similarity">
    <text evidence="1">Belongs to the LysR transcriptional regulatory family.</text>
</comment>
<dbReference type="InterPro" id="IPR036390">
    <property type="entry name" value="WH_DNA-bd_sf"/>
</dbReference>